<dbReference type="RefSeq" id="WP_344012073.1">
    <property type="nucleotide sequence ID" value="NZ_BAAAIZ010000028.1"/>
</dbReference>
<organism evidence="2 3">
    <name type="scientific">Streptomyces thermospinosisporus</name>
    <dbReference type="NCBI Taxonomy" id="161482"/>
    <lineage>
        <taxon>Bacteria</taxon>
        <taxon>Bacillati</taxon>
        <taxon>Actinomycetota</taxon>
        <taxon>Actinomycetes</taxon>
        <taxon>Kitasatosporales</taxon>
        <taxon>Streptomycetaceae</taxon>
        <taxon>Streptomyces</taxon>
    </lineage>
</organism>
<comment type="caution">
    <text evidence="2">The sequence shown here is derived from an EMBL/GenBank/DDBJ whole genome shotgun (WGS) entry which is preliminary data.</text>
</comment>
<accession>A0ABN1YT99</accession>
<dbReference type="EMBL" id="BAAAIZ010000028">
    <property type="protein sequence ID" value="GAA1421787.1"/>
    <property type="molecule type" value="Genomic_DNA"/>
</dbReference>
<keyword evidence="3" id="KW-1185">Reference proteome</keyword>
<evidence type="ECO:0000313" key="3">
    <source>
        <dbReference type="Proteomes" id="UP001500973"/>
    </source>
</evidence>
<keyword evidence="1" id="KW-0812">Transmembrane</keyword>
<evidence type="ECO:0008006" key="4">
    <source>
        <dbReference type="Google" id="ProtNLM"/>
    </source>
</evidence>
<reference evidence="2 3" key="1">
    <citation type="journal article" date="2019" name="Int. J. Syst. Evol. Microbiol.">
        <title>The Global Catalogue of Microorganisms (GCM) 10K type strain sequencing project: providing services to taxonomists for standard genome sequencing and annotation.</title>
        <authorList>
            <consortium name="The Broad Institute Genomics Platform"/>
            <consortium name="The Broad Institute Genome Sequencing Center for Infectious Disease"/>
            <person name="Wu L."/>
            <person name="Ma J."/>
        </authorList>
    </citation>
    <scope>NUCLEOTIDE SEQUENCE [LARGE SCALE GENOMIC DNA]</scope>
    <source>
        <strain evidence="2 3">JCM 11756</strain>
    </source>
</reference>
<keyword evidence="1" id="KW-0472">Membrane</keyword>
<protein>
    <recommendedName>
        <fullName evidence="4">ABC transporter permease</fullName>
    </recommendedName>
</protein>
<evidence type="ECO:0000313" key="2">
    <source>
        <dbReference type="EMBL" id="GAA1421787.1"/>
    </source>
</evidence>
<gene>
    <name evidence="2" type="ORF">GCM10009601_22180</name>
</gene>
<feature type="transmembrane region" description="Helical" evidence="1">
    <location>
        <begin position="12"/>
        <end position="37"/>
    </location>
</feature>
<evidence type="ECO:0000256" key="1">
    <source>
        <dbReference type="SAM" id="Phobius"/>
    </source>
</evidence>
<name>A0ABN1YT99_9ACTN</name>
<keyword evidence="1" id="KW-1133">Transmembrane helix</keyword>
<sequence length="42" mass="4267">MDAVGSLGAWPSLALALALALVTVYTALALTAAGVVLRRRDV</sequence>
<dbReference type="Proteomes" id="UP001500973">
    <property type="component" value="Unassembled WGS sequence"/>
</dbReference>
<proteinExistence type="predicted"/>